<name>A0A1M7SN67_9RHOB</name>
<gene>
    <name evidence="1" type="ORF">SAMN05216200_1035</name>
</gene>
<evidence type="ECO:0000313" key="1">
    <source>
        <dbReference type="EMBL" id="SHN59893.1"/>
    </source>
</evidence>
<organism evidence="1 2">
    <name type="scientific">Oceanicella actignis</name>
    <dbReference type="NCBI Taxonomy" id="1189325"/>
    <lineage>
        <taxon>Bacteria</taxon>
        <taxon>Pseudomonadati</taxon>
        <taxon>Pseudomonadota</taxon>
        <taxon>Alphaproteobacteria</taxon>
        <taxon>Rhodobacterales</taxon>
        <taxon>Paracoccaceae</taxon>
        <taxon>Oceanicella</taxon>
    </lineage>
</organism>
<dbReference type="AlphaFoldDB" id="A0A1M7SN67"/>
<sequence>MGRGSVNVAHLVAEAEARGAMFSIRGDRVHVSASKPLPVKLFEALKRRRDDVMEIVAAMPLLDAEGLPCAACIACGGRLFWKAGSLPPEGPGWHCFRCHPPKPGSWHHACSVPVTDEDELRRDLFEERAAILEHDGGLSRARAEALALEDTARILGLSLDAGRRLIDGV</sequence>
<dbReference type="EMBL" id="FRDL01000003">
    <property type="protein sequence ID" value="SHN59893.1"/>
    <property type="molecule type" value="Genomic_DNA"/>
</dbReference>
<protein>
    <recommendedName>
        <fullName evidence="3">TubC N-terminal docking domain-containing protein</fullName>
    </recommendedName>
</protein>
<accession>A0A1M7SN67</accession>
<reference evidence="1 2" key="1">
    <citation type="submission" date="2016-12" db="EMBL/GenBank/DDBJ databases">
        <authorList>
            <person name="Song W.-J."/>
            <person name="Kurnit D.M."/>
        </authorList>
    </citation>
    <scope>NUCLEOTIDE SEQUENCE [LARGE SCALE GENOMIC DNA]</scope>
    <source>
        <strain evidence="1 2">CGMCC 1.10808</strain>
    </source>
</reference>
<evidence type="ECO:0000313" key="2">
    <source>
        <dbReference type="Proteomes" id="UP000184066"/>
    </source>
</evidence>
<proteinExistence type="predicted"/>
<dbReference type="Proteomes" id="UP000184066">
    <property type="component" value="Unassembled WGS sequence"/>
</dbReference>
<evidence type="ECO:0008006" key="3">
    <source>
        <dbReference type="Google" id="ProtNLM"/>
    </source>
</evidence>
<dbReference type="STRING" id="1189325.SAMN04488119_1014"/>
<keyword evidence="2" id="KW-1185">Reference proteome</keyword>